<name>A0A6L2K449_TANCI</name>
<gene>
    <name evidence="2" type="ORF">Tci_015510</name>
</gene>
<evidence type="ECO:0000259" key="1">
    <source>
        <dbReference type="PROSITE" id="PS51005"/>
    </source>
</evidence>
<organism evidence="2">
    <name type="scientific">Tanacetum cinerariifolium</name>
    <name type="common">Dalmatian daisy</name>
    <name type="synonym">Chrysanthemum cinerariifolium</name>
    <dbReference type="NCBI Taxonomy" id="118510"/>
    <lineage>
        <taxon>Eukaryota</taxon>
        <taxon>Viridiplantae</taxon>
        <taxon>Streptophyta</taxon>
        <taxon>Embryophyta</taxon>
        <taxon>Tracheophyta</taxon>
        <taxon>Spermatophyta</taxon>
        <taxon>Magnoliopsida</taxon>
        <taxon>eudicotyledons</taxon>
        <taxon>Gunneridae</taxon>
        <taxon>Pentapetalae</taxon>
        <taxon>asterids</taxon>
        <taxon>campanulids</taxon>
        <taxon>Asterales</taxon>
        <taxon>Asteraceae</taxon>
        <taxon>Asteroideae</taxon>
        <taxon>Anthemideae</taxon>
        <taxon>Anthemidinae</taxon>
        <taxon>Tanacetum</taxon>
    </lineage>
</organism>
<dbReference type="AlphaFoldDB" id="A0A6L2K449"/>
<reference evidence="2" key="1">
    <citation type="journal article" date="2019" name="Sci. Rep.">
        <title>Draft genome of Tanacetum cinerariifolium, the natural source of mosquito coil.</title>
        <authorList>
            <person name="Yamashiro T."/>
            <person name="Shiraishi A."/>
            <person name="Satake H."/>
            <person name="Nakayama K."/>
        </authorList>
    </citation>
    <scope>NUCLEOTIDE SEQUENCE</scope>
</reference>
<sequence length="134" mass="15189">MLINVAIFGHRPGSTCGSASLAIKGKNQHLVFTERSPSQKGIGFTRIVARCIGGHWTLNRYSDVIQDPVSLEAGYCREHVFYKEGVNTHWIMQEIYTSDKVKRASIIYTITLKTGREKARPLKMSKRKCVIFFP</sequence>
<proteinExistence type="predicted"/>
<dbReference type="InterPro" id="IPR003441">
    <property type="entry name" value="NAC-dom"/>
</dbReference>
<protein>
    <recommendedName>
        <fullName evidence="1">NAC domain-containing protein</fullName>
    </recommendedName>
</protein>
<evidence type="ECO:0000313" key="2">
    <source>
        <dbReference type="EMBL" id="GEU43532.1"/>
    </source>
</evidence>
<dbReference type="EMBL" id="BKCJ010001722">
    <property type="protein sequence ID" value="GEU43532.1"/>
    <property type="molecule type" value="Genomic_DNA"/>
</dbReference>
<dbReference type="GO" id="GO:0006355">
    <property type="term" value="P:regulation of DNA-templated transcription"/>
    <property type="evidence" value="ECO:0007669"/>
    <property type="project" value="InterPro"/>
</dbReference>
<accession>A0A6L2K449</accession>
<dbReference type="PROSITE" id="PS51005">
    <property type="entry name" value="NAC"/>
    <property type="match status" value="1"/>
</dbReference>
<dbReference type="GO" id="GO:0003677">
    <property type="term" value="F:DNA binding"/>
    <property type="evidence" value="ECO:0007669"/>
    <property type="project" value="InterPro"/>
</dbReference>
<feature type="domain" description="NAC" evidence="1">
    <location>
        <begin position="1"/>
        <end position="113"/>
    </location>
</feature>
<comment type="caution">
    <text evidence="2">The sequence shown here is derived from an EMBL/GenBank/DDBJ whole genome shotgun (WGS) entry which is preliminary data.</text>
</comment>